<comment type="caution">
    <text evidence="3">The sequence shown here is derived from an EMBL/GenBank/DDBJ whole genome shotgun (WGS) entry which is preliminary data.</text>
</comment>
<reference evidence="3" key="1">
    <citation type="submission" date="2020-01" db="EMBL/GenBank/DDBJ databases">
        <title>Genome Sequencing of Three Apophysomyces-Like Fungal Strains Confirms a Novel Fungal Genus in the Mucoromycota with divergent Burkholderia-like Endosymbiotic Bacteria.</title>
        <authorList>
            <person name="Stajich J.E."/>
            <person name="Macias A.M."/>
            <person name="Carter-House D."/>
            <person name="Lovett B."/>
            <person name="Kasson L.R."/>
            <person name="Berry K."/>
            <person name="Grigoriev I."/>
            <person name="Chang Y."/>
            <person name="Spatafora J."/>
            <person name="Kasson M.T."/>
        </authorList>
    </citation>
    <scope>NUCLEOTIDE SEQUENCE</scope>
    <source>
        <strain evidence="3">NRRL A-21654</strain>
    </source>
</reference>
<keyword evidence="2" id="KW-0812">Transmembrane</keyword>
<protein>
    <submittedName>
        <fullName evidence="3">Uncharacterized protein</fullName>
    </submittedName>
</protein>
<keyword evidence="2" id="KW-1133">Transmembrane helix</keyword>
<accession>A0A8H7BLV5</accession>
<organism evidence="3 4">
    <name type="scientific">Apophysomyces ossiformis</name>
    <dbReference type="NCBI Taxonomy" id="679940"/>
    <lineage>
        <taxon>Eukaryota</taxon>
        <taxon>Fungi</taxon>
        <taxon>Fungi incertae sedis</taxon>
        <taxon>Mucoromycota</taxon>
        <taxon>Mucoromycotina</taxon>
        <taxon>Mucoromycetes</taxon>
        <taxon>Mucorales</taxon>
        <taxon>Mucorineae</taxon>
        <taxon>Mucoraceae</taxon>
        <taxon>Apophysomyces</taxon>
    </lineage>
</organism>
<dbReference type="Proteomes" id="UP000605846">
    <property type="component" value="Unassembled WGS sequence"/>
</dbReference>
<sequence>MSTTTTNNNNNNTTNNDHPPPPPPPQRLTGTFTTTSHDTPAFNVIHVTAAALGIIGATAVGVTMLILCRRRRARKQQDVERPPMQQQQQQQQQQCTTGPSRFAQFANDYEYHQQPLSVAFTKPDDRRPYYSLHSNEEDEEENRKALSPSMQQYRLQLELLQQQQLRRNLPTDSHPATTSCTQTVSLTQPPPPYHP</sequence>
<feature type="compositionally biased region" description="Low complexity" evidence="1">
    <location>
        <begin position="1"/>
        <end position="17"/>
    </location>
</feature>
<name>A0A8H7BLV5_9FUNG</name>
<evidence type="ECO:0000256" key="2">
    <source>
        <dbReference type="SAM" id="Phobius"/>
    </source>
</evidence>
<proteinExistence type="predicted"/>
<dbReference type="EMBL" id="JABAYA010000191">
    <property type="protein sequence ID" value="KAF7722515.1"/>
    <property type="molecule type" value="Genomic_DNA"/>
</dbReference>
<evidence type="ECO:0000256" key="1">
    <source>
        <dbReference type="SAM" id="MobiDB-lite"/>
    </source>
</evidence>
<keyword evidence="4" id="KW-1185">Reference proteome</keyword>
<feature type="region of interest" description="Disordered" evidence="1">
    <location>
        <begin position="166"/>
        <end position="195"/>
    </location>
</feature>
<evidence type="ECO:0000313" key="3">
    <source>
        <dbReference type="EMBL" id="KAF7722515.1"/>
    </source>
</evidence>
<dbReference type="AlphaFoldDB" id="A0A8H7BLV5"/>
<feature type="region of interest" description="Disordered" evidence="1">
    <location>
        <begin position="121"/>
        <end position="142"/>
    </location>
</feature>
<dbReference type="OrthoDB" id="10613762at2759"/>
<feature type="transmembrane region" description="Helical" evidence="2">
    <location>
        <begin position="44"/>
        <end position="67"/>
    </location>
</feature>
<evidence type="ECO:0000313" key="4">
    <source>
        <dbReference type="Proteomes" id="UP000605846"/>
    </source>
</evidence>
<feature type="region of interest" description="Disordered" evidence="1">
    <location>
        <begin position="1"/>
        <end position="35"/>
    </location>
</feature>
<gene>
    <name evidence="3" type="ORF">EC973_003077</name>
</gene>
<keyword evidence="2" id="KW-0472">Membrane</keyword>
<feature type="compositionally biased region" description="Polar residues" evidence="1">
    <location>
        <begin position="170"/>
        <end position="187"/>
    </location>
</feature>